<dbReference type="Proteomes" id="UP000049495">
    <property type="component" value="Unassembled WGS sequence"/>
</dbReference>
<gene>
    <name evidence="2" type="ORF">VCR4J5_740057</name>
    <name evidence="1" type="ORF">VCR5J5_190054</name>
</gene>
<proteinExistence type="predicted"/>
<evidence type="ECO:0000313" key="1">
    <source>
        <dbReference type="EMBL" id="CDT25417.1"/>
    </source>
</evidence>
<organism evidence="1 4">
    <name type="scientific">Vibrio crassostreae</name>
    <dbReference type="NCBI Taxonomy" id="246167"/>
    <lineage>
        <taxon>Bacteria</taxon>
        <taxon>Pseudomonadati</taxon>
        <taxon>Pseudomonadota</taxon>
        <taxon>Gammaproteobacteria</taxon>
        <taxon>Vibrionales</taxon>
        <taxon>Vibrionaceae</taxon>
        <taxon>Vibrio</taxon>
    </lineage>
</organism>
<dbReference type="EMBL" id="CCJX01000162">
    <property type="protein sequence ID" value="CDT61727.1"/>
    <property type="molecule type" value="Genomic_DNA"/>
</dbReference>
<name>A0A822MXI3_9VIBR</name>
<reference evidence="4" key="2">
    <citation type="submission" date="2014-06" db="EMBL/GenBank/DDBJ databases">
        <authorList>
            <person name="Le Roux Frederique"/>
        </authorList>
    </citation>
    <scope>NUCLEOTIDE SEQUENCE [LARGE SCALE GENOMIC DNA]</scope>
    <source>
        <strain evidence="4">J5-5</strain>
    </source>
</reference>
<comment type="caution">
    <text evidence="1">The sequence shown here is derived from an EMBL/GenBank/DDBJ whole genome shotgun (WGS) entry which is preliminary data.</text>
</comment>
<dbReference type="AlphaFoldDB" id="A0A822MXI3"/>
<evidence type="ECO:0000313" key="3">
    <source>
        <dbReference type="Proteomes" id="UP000049077"/>
    </source>
</evidence>
<keyword evidence="3" id="KW-1185">Reference proteome</keyword>
<protein>
    <submittedName>
        <fullName evidence="1">Uncharacterized protein</fullName>
    </submittedName>
</protein>
<dbReference type="EMBL" id="CCJV01000077">
    <property type="protein sequence ID" value="CDT25417.1"/>
    <property type="molecule type" value="Genomic_DNA"/>
</dbReference>
<evidence type="ECO:0000313" key="2">
    <source>
        <dbReference type="EMBL" id="CDT61727.1"/>
    </source>
</evidence>
<dbReference type="Proteomes" id="UP000049077">
    <property type="component" value="Unassembled WGS sequence"/>
</dbReference>
<sequence>MWSSRGNDAGVGKVGLVKLKVVADQQATERVTKEINLIVFIKACIHEAVKAFSRRRETQRVVGKLVGSEAAFFEISI</sequence>
<accession>A0A822MXI3</accession>
<reference evidence="1 3" key="1">
    <citation type="submission" date="2014-06" db="EMBL/GenBank/DDBJ databases">
        <authorList>
            <person name="Le Roux F."/>
        </authorList>
    </citation>
    <scope>NUCLEOTIDE SEQUENCE</scope>
    <source>
        <strain evidence="2 3">J5-4</strain>
        <strain evidence="1">J5-5</strain>
    </source>
</reference>
<evidence type="ECO:0000313" key="4">
    <source>
        <dbReference type="Proteomes" id="UP000049495"/>
    </source>
</evidence>